<dbReference type="PANTHER" id="PTHR30572:SF4">
    <property type="entry name" value="ABC TRANSPORTER PERMEASE YTRF"/>
    <property type="match status" value="1"/>
</dbReference>
<evidence type="ECO:0000256" key="1">
    <source>
        <dbReference type="ARBA" id="ARBA00004651"/>
    </source>
</evidence>
<sequence>MIIFRLIGESFRFAFDALRQNRMRTVLSLLAITIGIFTIIGVFSGVDTFRNKLQSSVDKLGSKTIFVDKFPWIFGDYPWWKYINRPQPSIRDYTSLNERMGNATGIVFKARSSNRTIKYRSNSVEGATLLAVTQDFNKTSNFELVDGRYYTESESKSGSPVCLIGSEIADGLFNDETAVGKQVQVMGRKVTVIGVFTKEGEDMLGTSLDNNIVIPLNFAKGLFNVEDQQYNPQIIVSGSDNVSLEESESEVRGLMRAIHRLKPGQEDDFALNKTTMLSNQLDTMFDAVNIGGWVIGLFSILVGGFSIANIMFVSVKERTNIIGIQKSLGAKRYFILLQFIFESITLCVMGGLLGLLLVYLSTVIIDYFFDFKIVLYLKNINLGLWISVAIGVISGFWPAYSASKLDPVEAIRS</sequence>
<feature type="transmembrane region" description="Helical" evidence="7">
    <location>
        <begin position="380"/>
        <end position="400"/>
    </location>
</feature>
<evidence type="ECO:0000256" key="2">
    <source>
        <dbReference type="ARBA" id="ARBA00022475"/>
    </source>
</evidence>
<dbReference type="AlphaFoldDB" id="A0A4R5MJV1"/>
<dbReference type="GO" id="GO:0022857">
    <property type="term" value="F:transmembrane transporter activity"/>
    <property type="evidence" value="ECO:0007669"/>
    <property type="project" value="TreeGrafter"/>
</dbReference>
<evidence type="ECO:0000256" key="6">
    <source>
        <dbReference type="ARBA" id="ARBA00038076"/>
    </source>
</evidence>
<feature type="domain" description="MacB-like periplasmic core" evidence="9">
    <location>
        <begin position="25"/>
        <end position="252"/>
    </location>
</feature>
<keyword evidence="5 7" id="KW-0472">Membrane</keyword>
<dbReference type="Proteomes" id="UP000295668">
    <property type="component" value="Unassembled WGS sequence"/>
</dbReference>
<reference evidence="10 11" key="1">
    <citation type="submission" date="2019-02" db="EMBL/GenBank/DDBJ databases">
        <title>Pedobacter sp. nov., a novel speices isolated from soil of pinguins habitat in Antarcitica.</title>
        <authorList>
            <person name="He R.-H."/>
        </authorList>
    </citation>
    <scope>NUCLEOTIDE SEQUENCE [LARGE SCALE GENOMIC DNA]</scope>
    <source>
        <strain evidence="10 11">E01020</strain>
    </source>
</reference>
<keyword evidence="4 7" id="KW-1133">Transmembrane helix</keyword>
<dbReference type="PANTHER" id="PTHR30572">
    <property type="entry name" value="MEMBRANE COMPONENT OF TRANSPORTER-RELATED"/>
    <property type="match status" value="1"/>
</dbReference>
<dbReference type="OrthoDB" id="9770036at2"/>
<dbReference type="EMBL" id="SJCY01000007">
    <property type="protein sequence ID" value="TDG35914.1"/>
    <property type="molecule type" value="Genomic_DNA"/>
</dbReference>
<proteinExistence type="inferred from homology"/>
<organism evidence="10 11">
    <name type="scientific">Pedobacter changchengzhani</name>
    <dbReference type="NCBI Taxonomy" id="2529274"/>
    <lineage>
        <taxon>Bacteria</taxon>
        <taxon>Pseudomonadati</taxon>
        <taxon>Bacteroidota</taxon>
        <taxon>Sphingobacteriia</taxon>
        <taxon>Sphingobacteriales</taxon>
        <taxon>Sphingobacteriaceae</taxon>
        <taxon>Pedobacter</taxon>
    </lineage>
</organism>
<feature type="domain" description="ABC3 transporter permease C-terminal" evidence="8">
    <location>
        <begin position="294"/>
        <end position="407"/>
    </location>
</feature>
<gene>
    <name evidence="10" type="ORF">EZJ43_11210</name>
</gene>
<keyword evidence="3 7" id="KW-0812">Transmembrane</keyword>
<comment type="subcellular location">
    <subcellularLocation>
        <location evidence="1">Cell membrane</location>
        <topology evidence="1">Multi-pass membrane protein</topology>
    </subcellularLocation>
</comment>
<dbReference type="InterPro" id="IPR025857">
    <property type="entry name" value="MacB_PCD"/>
</dbReference>
<dbReference type="Pfam" id="PF12704">
    <property type="entry name" value="MacB_PCD"/>
    <property type="match status" value="1"/>
</dbReference>
<evidence type="ECO:0000259" key="8">
    <source>
        <dbReference type="Pfam" id="PF02687"/>
    </source>
</evidence>
<protein>
    <submittedName>
        <fullName evidence="10">ABC transporter permease</fullName>
    </submittedName>
</protein>
<evidence type="ECO:0000313" key="11">
    <source>
        <dbReference type="Proteomes" id="UP000295668"/>
    </source>
</evidence>
<comment type="caution">
    <text evidence="10">The sequence shown here is derived from an EMBL/GenBank/DDBJ whole genome shotgun (WGS) entry which is preliminary data.</text>
</comment>
<accession>A0A4R5MJV1</accession>
<evidence type="ECO:0000313" key="10">
    <source>
        <dbReference type="EMBL" id="TDG35914.1"/>
    </source>
</evidence>
<keyword evidence="2" id="KW-1003">Cell membrane</keyword>
<comment type="similarity">
    <text evidence="6">Belongs to the ABC-4 integral membrane protein family.</text>
</comment>
<evidence type="ECO:0000256" key="5">
    <source>
        <dbReference type="ARBA" id="ARBA00023136"/>
    </source>
</evidence>
<feature type="transmembrane region" description="Helical" evidence="7">
    <location>
        <begin position="333"/>
        <end position="360"/>
    </location>
</feature>
<dbReference type="InterPro" id="IPR003838">
    <property type="entry name" value="ABC3_permease_C"/>
</dbReference>
<dbReference type="Pfam" id="PF02687">
    <property type="entry name" value="FtsX"/>
    <property type="match status" value="1"/>
</dbReference>
<evidence type="ECO:0000259" key="9">
    <source>
        <dbReference type="Pfam" id="PF12704"/>
    </source>
</evidence>
<keyword evidence="11" id="KW-1185">Reference proteome</keyword>
<dbReference type="GO" id="GO:0005886">
    <property type="term" value="C:plasma membrane"/>
    <property type="evidence" value="ECO:0007669"/>
    <property type="project" value="UniProtKB-SubCell"/>
</dbReference>
<feature type="transmembrane region" description="Helical" evidence="7">
    <location>
        <begin position="26"/>
        <end position="46"/>
    </location>
</feature>
<name>A0A4R5MJV1_9SPHI</name>
<dbReference type="InterPro" id="IPR050250">
    <property type="entry name" value="Macrolide_Exporter_MacB"/>
</dbReference>
<dbReference type="RefSeq" id="WP_133262805.1">
    <property type="nucleotide sequence ID" value="NZ_SJCY01000007.1"/>
</dbReference>
<evidence type="ECO:0000256" key="7">
    <source>
        <dbReference type="SAM" id="Phobius"/>
    </source>
</evidence>
<evidence type="ECO:0000256" key="4">
    <source>
        <dbReference type="ARBA" id="ARBA00022989"/>
    </source>
</evidence>
<feature type="transmembrane region" description="Helical" evidence="7">
    <location>
        <begin position="290"/>
        <end position="312"/>
    </location>
</feature>
<evidence type="ECO:0000256" key="3">
    <source>
        <dbReference type="ARBA" id="ARBA00022692"/>
    </source>
</evidence>